<organism evidence="2 3">
    <name type="scientific">Papaver nudicaule</name>
    <name type="common">Iceland poppy</name>
    <dbReference type="NCBI Taxonomy" id="74823"/>
    <lineage>
        <taxon>Eukaryota</taxon>
        <taxon>Viridiplantae</taxon>
        <taxon>Streptophyta</taxon>
        <taxon>Embryophyta</taxon>
        <taxon>Tracheophyta</taxon>
        <taxon>Spermatophyta</taxon>
        <taxon>Magnoliopsida</taxon>
        <taxon>Ranunculales</taxon>
        <taxon>Papaveraceae</taxon>
        <taxon>Papaveroideae</taxon>
        <taxon>Papaver</taxon>
    </lineage>
</organism>
<evidence type="ECO:0000259" key="1">
    <source>
        <dbReference type="Pfam" id="PF16719"/>
    </source>
</evidence>
<dbReference type="PANTHER" id="PTHR36384">
    <property type="entry name" value="SAWADEE PROTEIN"/>
    <property type="match status" value="1"/>
</dbReference>
<name>A0AA41V2C1_PAPNU</name>
<comment type="caution">
    <text evidence="2">The sequence shown here is derived from an EMBL/GenBank/DDBJ whole genome shotgun (WGS) entry which is preliminary data.</text>
</comment>
<protein>
    <recommendedName>
        <fullName evidence="1">SAWADEE domain-containing protein</fullName>
    </recommendedName>
</protein>
<reference evidence="2" key="1">
    <citation type="submission" date="2022-03" db="EMBL/GenBank/DDBJ databases">
        <title>A functionally conserved STORR gene fusion in Papaver species that diverged 16.8 million years ago.</title>
        <authorList>
            <person name="Catania T."/>
        </authorList>
    </citation>
    <scope>NUCLEOTIDE SEQUENCE</scope>
    <source>
        <strain evidence="2">S-191538</strain>
    </source>
</reference>
<sequence length="188" mass="21463">MSSRKNNQKTLLDFRSPDDNCWYSMLPSVLENKTLVLKYLDFPDESYSVENFKTQEAVEDFKKRFRPACVQLQDRQCKDVELGMGVCCSFIKGSGGDKEVKFYNGVIDSVDRKKHQGMKKTCRCSFEINWLEGPKAGSKETMGIARICKLETGTPLIDLKLADFLGMLEAQFKLPSEDFDKEDAEVKI</sequence>
<keyword evidence="3" id="KW-1185">Reference proteome</keyword>
<proteinExistence type="predicted"/>
<dbReference type="Proteomes" id="UP001177140">
    <property type="component" value="Unassembled WGS sequence"/>
</dbReference>
<feature type="domain" description="SAWADEE" evidence="1">
    <location>
        <begin position="10"/>
        <end position="148"/>
    </location>
</feature>
<evidence type="ECO:0000313" key="2">
    <source>
        <dbReference type="EMBL" id="MCL7029147.1"/>
    </source>
</evidence>
<dbReference type="InterPro" id="IPR032001">
    <property type="entry name" value="SAWADEE_dom"/>
</dbReference>
<dbReference type="Pfam" id="PF16719">
    <property type="entry name" value="SAWADEE"/>
    <property type="match status" value="1"/>
</dbReference>
<dbReference type="PANTHER" id="PTHR36384:SF1">
    <property type="entry name" value="SAWADEE PROTEIN"/>
    <property type="match status" value="1"/>
</dbReference>
<gene>
    <name evidence="2" type="ORF">MKW94_005220</name>
</gene>
<dbReference type="EMBL" id="JAJJMA010087180">
    <property type="protein sequence ID" value="MCL7029147.1"/>
    <property type="molecule type" value="Genomic_DNA"/>
</dbReference>
<accession>A0AA41V2C1</accession>
<dbReference type="GO" id="GO:0003682">
    <property type="term" value="F:chromatin binding"/>
    <property type="evidence" value="ECO:0007669"/>
    <property type="project" value="InterPro"/>
</dbReference>
<evidence type="ECO:0000313" key="3">
    <source>
        <dbReference type="Proteomes" id="UP001177140"/>
    </source>
</evidence>
<dbReference type="AlphaFoldDB" id="A0AA41V2C1"/>